<dbReference type="CDD" id="cd19699">
    <property type="entry name" value="bHLH_TS_dMYOD_like"/>
    <property type="match status" value="1"/>
</dbReference>
<dbReference type="SMART" id="SM00353">
    <property type="entry name" value="HLH"/>
    <property type="match status" value="1"/>
</dbReference>
<evidence type="ECO:0000313" key="7">
    <source>
        <dbReference type="WBParaSite" id="SMUV_0000995901-mRNA-1"/>
    </source>
</evidence>
<evidence type="ECO:0000313" key="6">
    <source>
        <dbReference type="Proteomes" id="UP000046393"/>
    </source>
</evidence>
<dbReference type="GO" id="GO:0000981">
    <property type="term" value="F:DNA-binding transcription factor activity, RNA polymerase II-specific"/>
    <property type="evidence" value="ECO:0007669"/>
    <property type="project" value="TreeGrafter"/>
</dbReference>
<reference evidence="7" key="1">
    <citation type="submission" date="2017-02" db="UniProtKB">
        <authorList>
            <consortium name="WormBaseParasite"/>
        </authorList>
    </citation>
    <scope>IDENTIFICATION</scope>
</reference>
<accession>A0A0N5AYC2</accession>
<keyword evidence="6" id="KW-1185">Reference proteome</keyword>
<evidence type="ECO:0000256" key="1">
    <source>
        <dbReference type="ARBA" id="ARBA00004123"/>
    </source>
</evidence>
<comment type="subcellular location">
    <subcellularLocation>
        <location evidence="1">Nucleus</location>
    </subcellularLocation>
</comment>
<organism evidence="6 7">
    <name type="scientific">Syphacia muris</name>
    <dbReference type="NCBI Taxonomy" id="451379"/>
    <lineage>
        <taxon>Eukaryota</taxon>
        <taxon>Metazoa</taxon>
        <taxon>Ecdysozoa</taxon>
        <taxon>Nematoda</taxon>
        <taxon>Chromadorea</taxon>
        <taxon>Rhabditida</taxon>
        <taxon>Spirurina</taxon>
        <taxon>Oxyuridomorpha</taxon>
        <taxon>Oxyuroidea</taxon>
        <taxon>Oxyuridae</taxon>
        <taxon>Syphacia</taxon>
    </lineage>
</organism>
<dbReference type="FunFam" id="4.10.280.10:FF:000005">
    <property type="entry name" value="Myogenic factor"/>
    <property type="match status" value="1"/>
</dbReference>
<dbReference type="Proteomes" id="UP000046393">
    <property type="component" value="Unplaced"/>
</dbReference>
<evidence type="ECO:0000256" key="3">
    <source>
        <dbReference type="ARBA" id="ARBA00023242"/>
    </source>
</evidence>
<feature type="domain" description="BHLH" evidence="5">
    <location>
        <begin position="153"/>
        <end position="204"/>
    </location>
</feature>
<proteinExistence type="predicted"/>
<evidence type="ECO:0000256" key="4">
    <source>
        <dbReference type="ARBA" id="ARBA00070761"/>
    </source>
</evidence>
<name>A0A0N5AYC2_9BILA</name>
<dbReference type="InterPro" id="IPR036638">
    <property type="entry name" value="HLH_DNA-bd_sf"/>
</dbReference>
<dbReference type="AlphaFoldDB" id="A0A0N5AYC2"/>
<dbReference type="InterPro" id="IPR011598">
    <property type="entry name" value="bHLH_dom"/>
</dbReference>
<dbReference type="GO" id="GO:0005634">
    <property type="term" value="C:nucleus"/>
    <property type="evidence" value="ECO:0007669"/>
    <property type="project" value="UniProtKB-SubCell"/>
</dbReference>
<dbReference type="GO" id="GO:0045663">
    <property type="term" value="P:positive regulation of myoblast differentiation"/>
    <property type="evidence" value="ECO:0007669"/>
    <property type="project" value="TreeGrafter"/>
</dbReference>
<keyword evidence="2" id="KW-0238">DNA-binding</keyword>
<sequence length="273" mass="31031">MNAEGCQYDPLYGYTQPQHRLSSAPDITTLTSFAPQAPIPEYPSAYDPYRYQTCYPSYSPTTAPTTFYSSELTPFSVPRASSVVQADFGLPKDVDIKPEIVDTKEHVTVVDLGGSTSELSDAQTDLLQTGSDVSSQRISTQDVDVTSAPRRLDRRKAATMRERRRLRKVNEAFEVVKQRTCANPNQRLPKVEILRSAIEYITKLENMLQSQGKMTKIMAANQGIHIPEDDNQDYVRYILRILSYYQAYINDDSVINMQKSSIQKIWFENFNET</sequence>
<dbReference type="InterPro" id="IPR039704">
    <property type="entry name" value="Myogenic_factor"/>
</dbReference>
<keyword evidence="3" id="KW-0539">Nucleus</keyword>
<dbReference type="STRING" id="451379.A0A0N5AYC2"/>
<protein>
    <recommendedName>
        <fullName evidence="4">Myoblast determination protein 1 homolog</fullName>
    </recommendedName>
</protein>
<dbReference type="GO" id="GO:0000978">
    <property type="term" value="F:RNA polymerase II cis-regulatory region sequence-specific DNA binding"/>
    <property type="evidence" value="ECO:0007669"/>
    <property type="project" value="TreeGrafter"/>
</dbReference>
<dbReference type="PANTHER" id="PTHR11534:SF9">
    <property type="entry name" value="MYOGENIC-DETERMINATION PROTEIN"/>
    <property type="match status" value="1"/>
</dbReference>
<dbReference type="PROSITE" id="PS50888">
    <property type="entry name" value="BHLH"/>
    <property type="match status" value="1"/>
</dbReference>
<evidence type="ECO:0000256" key="2">
    <source>
        <dbReference type="ARBA" id="ARBA00023125"/>
    </source>
</evidence>
<dbReference type="WBParaSite" id="SMUV_0000995901-mRNA-1">
    <property type="protein sequence ID" value="SMUV_0000995901-mRNA-1"/>
    <property type="gene ID" value="SMUV_0000995901"/>
</dbReference>
<dbReference type="PANTHER" id="PTHR11534">
    <property type="entry name" value="MYOGENIC FACTOR"/>
    <property type="match status" value="1"/>
</dbReference>
<dbReference type="GO" id="GO:0046983">
    <property type="term" value="F:protein dimerization activity"/>
    <property type="evidence" value="ECO:0007669"/>
    <property type="project" value="InterPro"/>
</dbReference>
<evidence type="ECO:0000259" key="5">
    <source>
        <dbReference type="PROSITE" id="PS50888"/>
    </source>
</evidence>
<dbReference type="Pfam" id="PF00010">
    <property type="entry name" value="HLH"/>
    <property type="match status" value="1"/>
</dbReference>
<dbReference type="GO" id="GO:0007517">
    <property type="term" value="P:muscle organ development"/>
    <property type="evidence" value="ECO:0007669"/>
    <property type="project" value="InterPro"/>
</dbReference>
<dbReference type="SUPFAM" id="SSF47459">
    <property type="entry name" value="HLH, helix-loop-helix DNA-binding domain"/>
    <property type="match status" value="1"/>
</dbReference>
<dbReference type="Gene3D" id="4.10.280.10">
    <property type="entry name" value="Helix-loop-helix DNA-binding domain"/>
    <property type="match status" value="1"/>
</dbReference>